<dbReference type="SUPFAM" id="SSF53756">
    <property type="entry name" value="UDP-Glycosyltransferase/glycogen phosphorylase"/>
    <property type="match status" value="1"/>
</dbReference>
<organism evidence="1 2">
    <name type="scientific">Neolewinella lacunae</name>
    <dbReference type="NCBI Taxonomy" id="1517758"/>
    <lineage>
        <taxon>Bacteria</taxon>
        <taxon>Pseudomonadati</taxon>
        <taxon>Bacteroidota</taxon>
        <taxon>Saprospiria</taxon>
        <taxon>Saprospirales</taxon>
        <taxon>Lewinellaceae</taxon>
        <taxon>Neolewinella</taxon>
    </lineage>
</organism>
<dbReference type="RefSeq" id="WP_187465478.1">
    <property type="nucleotide sequence ID" value="NZ_JACSIT010000065.1"/>
</dbReference>
<reference evidence="1" key="1">
    <citation type="submission" date="2020-08" db="EMBL/GenBank/DDBJ databases">
        <title>Lewinella bacteria from marine environments.</title>
        <authorList>
            <person name="Zhong Y."/>
        </authorList>
    </citation>
    <scope>NUCLEOTIDE SEQUENCE</scope>
    <source>
        <strain evidence="1">KCTC 42187</strain>
    </source>
</reference>
<sequence>MKKIAIISTIEKGVGLSSVSNLIIDALKDHYQVFLFAMDQEGDVYTRAEGGTIIPCFCNGSLLHQQNFLMSGFRALQPALFLWYFDLFPLNYFSTLFAYSKRLGIKRTIYIPVDGDLVDLGQIAVVLEFDRLIFFSKSIKDQFDAVLEKANCGVLPECTVIGHSVETFWSSGPVKDQTLAEYRVAARRAFFKKGNNYEDSFIVLNANRNWARKRLDLTIEGFSKFSKMAPNAVLFLHLPHATLKERLFFKSEVLRLGIEGRVIMPNDETILPLKDLKLLYQSCDVGINTSMGEGWGLASNEHGLTTAAQIVPGFSNQKEIWGDAAVFLELVESTYQWSHPHLEYRSTTPTDICKNLLMLYTDERALISYSVKARKRMLMEKFRLEFVNQEWVNLFESIIK</sequence>
<keyword evidence="2" id="KW-1185">Reference proteome</keyword>
<gene>
    <name evidence="1" type="ORF">H9S92_04265</name>
</gene>
<comment type="caution">
    <text evidence="1">The sequence shown here is derived from an EMBL/GenBank/DDBJ whole genome shotgun (WGS) entry which is preliminary data.</text>
</comment>
<dbReference type="EMBL" id="JACSIT010000065">
    <property type="protein sequence ID" value="MBC6993364.1"/>
    <property type="molecule type" value="Genomic_DNA"/>
</dbReference>
<dbReference type="Gene3D" id="3.40.50.2000">
    <property type="entry name" value="Glycogen Phosphorylase B"/>
    <property type="match status" value="1"/>
</dbReference>
<accession>A0A923PL96</accession>
<proteinExistence type="predicted"/>
<dbReference type="Proteomes" id="UP000650081">
    <property type="component" value="Unassembled WGS sequence"/>
</dbReference>
<evidence type="ECO:0000313" key="2">
    <source>
        <dbReference type="Proteomes" id="UP000650081"/>
    </source>
</evidence>
<evidence type="ECO:0000313" key="1">
    <source>
        <dbReference type="EMBL" id="MBC6993364.1"/>
    </source>
</evidence>
<protein>
    <submittedName>
        <fullName evidence="1">Glycosyltransferase family 4 protein</fullName>
    </submittedName>
</protein>
<name>A0A923PL96_9BACT</name>
<dbReference type="AlphaFoldDB" id="A0A923PL96"/>